<protein>
    <submittedName>
        <fullName evidence="1">Uncharacterized protein</fullName>
    </submittedName>
</protein>
<accession>A0ABN2Y9W9</accession>
<organism evidence="1 2">
    <name type="scientific">Kitasatospora saccharophila</name>
    <dbReference type="NCBI Taxonomy" id="407973"/>
    <lineage>
        <taxon>Bacteria</taxon>
        <taxon>Bacillati</taxon>
        <taxon>Actinomycetota</taxon>
        <taxon>Actinomycetes</taxon>
        <taxon>Kitasatosporales</taxon>
        <taxon>Streptomycetaceae</taxon>
        <taxon>Kitasatospora</taxon>
    </lineage>
</organism>
<sequence length="97" mass="10006">MKFLELGSGAMGVTLGMGVLTMGNRPAELLALLNSVEAQEGGDGGVRTAVLGQGIKLPSCSSKWTRWSCRGSWASSAIGTPAWSGCAGWAASTSWWS</sequence>
<name>A0ABN2Y9W9_9ACTN</name>
<reference evidence="1 2" key="1">
    <citation type="journal article" date="2019" name="Int. J. Syst. Evol. Microbiol.">
        <title>The Global Catalogue of Microorganisms (GCM) 10K type strain sequencing project: providing services to taxonomists for standard genome sequencing and annotation.</title>
        <authorList>
            <consortium name="The Broad Institute Genomics Platform"/>
            <consortium name="The Broad Institute Genome Sequencing Center for Infectious Disease"/>
            <person name="Wu L."/>
            <person name="Ma J."/>
        </authorList>
    </citation>
    <scope>NUCLEOTIDE SEQUENCE [LARGE SCALE GENOMIC DNA]</scope>
    <source>
        <strain evidence="1 2">JCM 14559</strain>
    </source>
</reference>
<dbReference type="EMBL" id="BAAANS010000095">
    <property type="protein sequence ID" value="GAA2123746.1"/>
    <property type="molecule type" value="Genomic_DNA"/>
</dbReference>
<gene>
    <name evidence="1" type="ORF">GCM10009759_75030</name>
</gene>
<dbReference type="Proteomes" id="UP001500897">
    <property type="component" value="Unassembled WGS sequence"/>
</dbReference>
<keyword evidence="2" id="KW-1185">Reference proteome</keyword>
<comment type="caution">
    <text evidence="1">The sequence shown here is derived from an EMBL/GenBank/DDBJ whole genome shotgun (WGS) entry which is preliminary data.</text>
</comment>
<proteinExistence type="predicted"/>
<evidence type="ECO:0000313" key="2">
    <source>
        <dbReference type="Proteomes" id="UP001500897"/>
    </source>
</evidence>
<evidence type="ECO:0000313" key="1">
    <source>
        <dbReference type="EMBL" id="GAA2123746.1"/>
    </source>
</evidence>